<reference evidence="4" key="2">
    <citation type="submission" date="2010-05" db="EMBL/GenBank/DDBJ databases">
        <title>The Genome Sequence of Magnaporthe poae strain ATCC 64411.</title>
        <authorList>
            <consortium name="The Broad Institute Genome Sequencing Platform"/>
            <consortium name="Broad Institute Genome Sequencing Center for Infectious Disease"/>
            <person name="Ma L.-J."/>
            <person name="Dead R."/>
            <person name="Young S."/>
            <person name="Zeng Q."/>
            <person name="Koehrsen M."/>
            <person name="Alvarado L."/>
            <person name="Berlin A."/>
            <person name="Chapman S.B."/>
            <person name="Chen Z."/>
            <person name="Freedman E."/>
            <person name="Gellesch M."/>
            <person name="Goldberg J."/>
            <person name="Griggs A."/>
            <person name="Gujja S."/>
            <person name="Heilman E.R."/>
            <person name="Heiman D."/>
            <person name="Hepburn T."/>
            <person name="Howarth C."/>
            <person name="Jen D."/>
            <person name="Larson L."/>
            <person name="Mehta T."/>
            <person name="Neiman D."/>
            <person name="Pearson M."/>
            <person name="Roberts A."/>
            <person name="Saif S."/>
            <person name="Shea T."/>
            <person name="Shenoy N."/>
            <person name="Sisk P."/>
            <person name="Stolte C."/>
            <person name="Sykes S."/>
            <person name="Walk T."/>
            <person name="White J."/>
            <person name="Yandava C."/>
            <person name="Haas B."/>
            <person name="Nusbaum C."/>
            <person name="Birren B."/>
        </authorList>
    </citation>
    <scope>NUCLEOTIDE SEQUENCE</scope>
    <source>
        <strain evidence="4">ATCC 64411</strain>
    </source>
</reference>
<dbReference type="EMBL" id="GL876966">
    <property type="protein sequence ID" value="KLU82548.1"/>
    <property type="molecule type" value="Genomic_DNA"/>
</dbReference>
<reference evidence="4" key="3">
    <citation type="submission" date="2011-03" db="EMBL/GenBank/DDBJ databases">
        <title>Annotation of Magnaporthe poae ATCC 64411.</title>
        <authorList>
            <person name="Ma L.-J."/>
            <person name="Dead R."/>
            <person name="Young S.K."/>
            <person name="Zeng Q."/>
            <person name="Gargeya S."/>
            <person name="Fitzgerald M."/>
            <person name="Haas B."/>
            <person name="Abouelleil A."/>
            <person name="Alvarado L."/>
            <person name="Arachchi H.M."/>
            <person name="Berlin A."/>
            <person name="Brown A."/>
            <person name="Chapman S.B."/>
            <person name="Chen Z."/>
            <person name="Dunbar C."/>
            <person name="Freedman E."/>
            <person name="Gearin G."/>
            <person name="Gellesch M."/>
            <person name="Goldberg J."/>
            <person name="Griggs A."/>
            <person name="Gujja S."/>
            <person name="Heiman D."/>
            <person name="Howarth C."/>
            <person name="Larson L."/>
            <person name="Lui A."/>
            <person name="MacDonald P.J.P."/>
            <person name="Mehta T."/>
            <person name="Montmayeur A."/>
            <person name="Murphy C."/>
            <person name="Neiman D."/>
            <person name="Pearson M."/>
            <person name="Priest M."/>
            <person name="Roberts A."/>
            <person name="Saif S."/>
            <person name="Shea T."/>
            <person name="Shenoy N."/>
            <person name="Sisk P."/>
            <person name="Stolte C."/>
            <person name="Sykes S."/>
            <person name="Yandava C."/>
            <person name="Wortman J."/>
            <person name="Nusbaum C."/>
            <person name="Birren B."/>
        </authorList>
    </citation>
    <scope>NUCLEOTIDE SEQUENCE</scope>
    <source>
        <strain evidence="4">ATCC 64411</strain>
    </source>
</reference>
<protein>
    <recommendedName>
        <fullName evidence="7">Proteasome maturation factor UMP1</fullName>
    </recommendedName>
</protein>
<dbReference type="EMBL" id="ADBL01000395">
    <property type="status" value="NOT_ANNOTATED_CDS"/>
    <property type="molecule type" value="Genomic_DNA"/>
</dbReference>
<dbReference type="AlphaFoldDB" id="A0A0C4DP66"/>
<name>A0A0C4DP66_MAGP6</name>
<dbReference type="Proteomes" id="UP000011715">
    <property type="component" value="Unassembled WGS sequence"/>
</dbReference>
<dbReference type="GO" id="GO:0005737">
    <property type="term" value="C:cytoplasm"/>
    <property type="evidence" value="ECO:0007669"/>
    <property type="project" value="TreeGrafter"/>
</dbReference>
<dbReference type="eggNOG" id="KOG3061">
    <property type="taxonomic scope" value="Eukaryota"/>
</dbReference>
<evidence type="ECO:0000313" key="4">
    <source>
        <dbReference type="EMBL" id="KLU82548.1"/>
    </source>
</evidence>
<evidence type="ECO:0000313" key="5">
    <source>
        <dbReference type="EnsemblFungi" id="MAPG_01620T0"/>
    </source>
</evidence>
<dbReference type="STRING" id="644358.A0A0C4DP66"/>
<reference evidence="6" key="1">
    <citation type="submission" date="2010-05" db="EMBL/GenBank/DDBJ databases">
        <title>The genome sequence of Magnaporthe poae strain ATCC 64411.</title>
        <authorList>
            <person name="Ma L.-J."/>
            <person name="Dead R."/>
            <person name="Young S."/>
            <person name="Zeng Q."/>
            <person name="Koehrsen M."/>
            <person name="Alvarado L."/>
            <person name="Berlin A."/>
            <person name="Chapman S.B."/>
            <person name="Chen Z."/>
            <person name="Freedman E."/>
            <person name="Gellesch M."/>
            <person name="Goldberg J."/>
            <person name="Griggs A."/>
            <person name="Gujja S."/>
            <person name="Heilman E.R."/>
            <person name="Heiman D."/>
            <person name="Hepburn T."/>
            <person name="Howarth C."/>
            <person name="Jen D."/>
            <person name="Larson L."/>
            <person name="Mehta T."/>
            <person name="Neiman D."/>
            <person name="Pearson M."/>
            <person name="Roberts A."/>
            <person name="Saif S."/>
            <person name="Shea T."/>
            <person name="Shenoy N."/>
            <person name="Sisk P."/>
            <person name="Stolte C."/>
            <person name="Sykes S."/>
            <person name="Walk T."/>
            <person name="White J."/>
            <person name="Yandava C."/>
            <person name="Haas B."/>
            <person name="Nusbaum C."/>
            <person name="Birren B."/>
        </authorList>
    </citation>
    <scope>NUCLEOTIDE SEQUENCE [LARGE SCALE GENOMIC DNA]</scope>
    <source>
        <strain evidence="6">ATCC 64411 / 73-15</strain>
    </source>
</reference>
<reference evidence="5" key="5">
    <citation type="submission" date="2015-06" db="UniProtKB">
        <authorList>
            <consortium name="EnsemblFungi"/>
        </authorList>
    </citation>
    <scope>IDENTIFICATION</scope>
    <source>
        <strain evidence="5">ATCC 64411</strain>
    </source>
</reference>
<evidence type="ECO:0000256" key="3">
    <source>
        <dbReference type="SAM" id="MobiDB-lite"/>
    </source>
</evidence>
<dbReference type="EnsemblFungi" id="MAPG_01620T0">
    <property type="protein sequence ID" value="MAPG_01620T0"/>
    <property type="gene ID" value="MAPG_01620"/>
</dbReference>
<dbReference type="OMA" id="MSMRIVP"/>
<proteinExistence type="inferred from homology"/>
<keyword evidence="6" id="KW-1185">Reference proteome</keyword>
<evidence type="ECO:0008006" key="7">
    <source>
        <dbReference type="Google" id="ProtNLM"/>
    </source>
</evidence>
<keyword evidence="1" id="KW-0143">Chaperone</keyword>
<sequence length="161" mass="17553">MSLRIVPASGHSSTFSHIGPRSKGAPSAPGLHDTLRAGVGPSAFSALPSSSSSSSTPQAISAHPLEARLKAWEATQHQLRMETLRRTFGMAEPIRREMELKIAREGEWRPLVLGNGAARPGVHEDILKGRDTTVDWDDVFTNETTLPVAGIHDEMERKLRI</sequence>
<accession>A0A0C4DP66</accession>
<dbReference type="GO" id="GO:0043248">
    <property type="term" value="P:proteasome assembly"/>
    <property type="evidence" value="ECO:0007669"/>
    <property type="project" value="InterPro"/>
</dbReference>
<feature type="compositionally biased region" description="Low complexity" evidence="3">
    <location>
        <begin position="41"/>
        <end position="60"/>
    </location>
</feature>
<evidence type="ECO:0000256" key="2">
    <source>
        <dbReference type="ARBA" id="ARBA00043974"/>
    </source>
</evidence>
<gene>
    <name evidence="4" type="ORF">MAPG_01620</name>
</gene>
<dbReference type="PANTHER" id="PTHR12828">
    <property type="entry name" value="PROTEASOME MATURATION PROTEIN UMP1"/>
    <property type="match status" value="1"/>
</dbReference>
<dbReference type="PANTHER" id="PTHR12828:SF3">
    <property type="entry name" value="PROTEASOME MATURATION PROTEIN"/>
    <property type="match status" value="1"/>
</dbReference>
<dbReference type="Pfam" id="PF05348">
    <property type="entry name" value="UMP1"/>
    <property type="match status" value="1"/>
</dbReference>
<dbReference type="GO" id="GO:0005634">
    <property type="term" value="C:nucleus"/>
    <property type="evidence" value="ECO:0007669"/>
    <property type="project" value="TreeGrafter"/>
</dbReference>
<organism evidence="5 6">
    <name type="scientific">Magnaporthiopsis poae (strain ATCC 64411 / 73-15)</name>
    <name type="common">Kentucky bluegrass fungus</name>
    <name type="synonym">Magnaporthe poae</name>
    <dbReference type="NCBI Taxonomy" id="644358"/>
    <lineage>
        <taxon>Eukaryota</taxon>
        <taxon>Fungi</taxon>
        <taxon>Dikarya</taxon>
        <taxon>Ascomycota</taxon>
        <taxon>Pezizomycotina</taxon>
        <taxon>Sordariomycetes</taxon>
        <taxon>Sordariomycetidae</taxon>
        <taxon>Magnaporthales</taxon>
        <taxon>Magnaporthaceae</taxon>
        <taxon>Magnaporthiopsis</taxon>
    </lineage>
</organism>
<reference evidence="5" key="4">
    <citation type="journal article" date="2015" name="G3 (Bethesda)">
        <title>Genome sequences of three phytopathogenic species of the Magnaporthaceae family of fungi.</title>
        <authorList>
            <person name="Okagaki L.H."/>
            <person name="Nunes C.C."/>
            <person name="Sailsbery J."/>
            <person name="Clay B."/>
            <person name="Brown D."/>
            <person name="John T."/>
            <person name="Oh Y."/>
            <person name="Young N."/>
            <person name="Fitzgerald M."/>
            <person name="Haas B.J."/>
            <person name="Zeng Q."/>
            <person name="Young S."/>
            <person name="Adiconis X."/>
            <person name="Fan L."/>
            <person name="Levin J.Z."/>
            <person name="Mitchell T.K."/>
            <person name="Okubara P.A."/>
            <person name="Farman M.L."/>
            <person name="Kohn L.M."/>
            <person name="Birren B."/>
            <person name="Ma L.-J."/>
            <person name="Dean R.A."/>
        </authorList>
    </citation>
    <scope>NUCLEOTIDE SEQUENCE</scope>
    <source>
        <strain evidence="5">ATCC 64411 / 73-15</strain>
    </source>
</reference>
<dbReference type="VEuPathDB" id="FungiDB:MAPG_01620"/>
<comment type="similarity">
    <text evidence="2">Belongs to the POMP/UMP1 family.</text>
</comment>
<dbReference type="InterPro" id="IPR008012">
    <property type="entry name" value="Ump1"/>
</dbReference>
<evidence type="ECO:0000256" key="1">
    <source>
        <dbReference type="ARBA" id="ARBA00023186"/>
    </source>
</evidence>
<evidence type="ECO:0000313" key="6">
    <source>
        <dbReference type="Proteomes" id="UP000011715"/>
    </source>
</evidence>
<feature type="region of interest" description="Disordered" evidence="3">
    <location>
        <begin position="1"/>
        <end position="60"/>
    </location>
</feature>
<dbReference type="OrthoDB" id="15001at2759"/>